<sequence>MKSKIVLFFTIILSFLLQSTLLQKIAIGSITPNLLLILCVSMGLMRGRKSGLWTGFFSGLLVDLFYGSVFGFYALIYMYAGFFSGYAFRIYYDDDIKVPMALTAIMDLFYNLAVYGLQFFLRGRLGLFTYLYRIIIPEIFYTVFLTMIVYKFFYYINHRFMSATRKERESIWVLK</sequence>
<evidence type="ECO:0000256" key="2">
    <source>
        <dbReference type="ARBA" id="ARBA00007776"/>
    </source>
</evidence>
<organism evidence="9 10">
    <name type="scientific">Blautia intestinihominis</name>
    <dbReference type="NCBI Taxonomy" id="3133152"/>
    <lineage>
        <taxon>Bacteria</taxon>
        <taxon>Bacillati</taxon>
        <taxon>Bacillota</taxon>
        <taxon>Clostridia</taxon>
        <taxon>Lachnospirales</taxon>
        <taxon>Lachnospiraceae</taxon>
        <taxon>Blautia</taxon>
    </lineage>
</organism>
<dbReference type="InterPro" id="IPR017225">
    <property type="entry name" value="Cell_shape_determin_MreD_prd"/>
</dbReference>
<evidence type="ECO:0000256" key="8">
    <source>
        <dbReference type="SAM" id="Phobius"/>
    </source>
</evidence>
<keyword evidence="3" id="KW-1003">Cell membrane</keyword>
<evidence type="ECO:0000313" key="9">
    <source>
        <dbReference type="EMBL" id="MEQ2359760.1"/>
    </source>
</evidence>
<evidence type="ECO:0000256" key="1">
    <source>
        <dbReference type="ARBA" id="ARBA00004651"/>
    </source>
</evidence>
<dbReference type="Proteomes" id="UP001446032">
    <property type="component" value="Unassembled WGS sequence"/>
</dbReference>
<feature type="transmembrane region" description="Helical" evidence="8">
    <location>
        <begin position="64"/>
        <end position="88"/>
    </location>
</feature>
<comment type="similarity">
    <text evidence="2">Belongs to the MreD family.</text>
</comment>
<keyword evidence="10" id="KW-1185">Reference proteome</keyword>
<dbReference type="NCBIfam" id="TIGR03426">
    <property type="entry name" value="shape_MreD"/>
    <property type="match status" value="1"/>
</dbReference>
<comment type="caution">
    <text evidence="9">The sequence shown here is derived from an EMBL/GenBank/DDBJ whole genome shotgun (WGS) entry which is preliminary data.</text>
</comment>
<dbReference type="PIRSF" id="PIRSF037497">
    <property type="entry name" value="MreD_Clostridium/Treponema_prd"/>
    <property type="match status" value="1"/>
</dbReference>
<keyword evidence="5" id="KW-0133">Cell shape</keyword>
<evidence type="ECO:0000313" key="10">
    <source>
        <dbReference type="Proteomes" id="UP001446032"/>
    </source>
</evidence>
<evidence type="ECO:0000256" key="4">
    <source>
        <dbReference type="ARBA" id="ARBA00022692"/>
    </source>
</evidence>
<proteinExistence type="inferred from homology"/>
<gene>
    <name evidence="9" type="primary">mreD</name>
    <name evidence="9" type="ORF">WMO75_15815</name>
</gene>
<protein>
    <submittedName>
        <fullName evidence="9">Rod shape-determining protein MreD</fullName>
    </submittedName>
</protein>
<keyword evidence="7 8" id="KW-0472">Membrane</keyword>
<evidence type="ECO:0000256" key="7">
    <source>
        <dbReference type="ARBA" id="ARBA00023136"/>
    </source>
</evidence>
<feature type="transmembrane region" description="Helical" evidence="8">
    <location>
        <begin position="130"/>
        <end position="156"/>
    </location>
</feature>
<accession>A0ABV1APX3</accession>
<keyword evidence="6 8" id="KW-1133">Transmembrane helix</keyword>
<dbReference type="Pfam" id="PF04093">
    <property type="entry name" value="MreD"/>
    <property type="match status" value="1"/>
</dbReference>
<feature type="transmembrane region" description="Helical" evidence="8">
    <location>
        <begin position="100"/>
        <end position="118"/>
    </location>
</feature>
<evidence type="ECO:0000256" key="5">
    <source>
        <dbReference type="ARBA" id="ARBA00022960"/>
    </source>
</evidence>
<reference evidence="9 10" key="1">
    <citation type="submission" date="2024-03" db="EMBL/GenBank/DDBJ databases">
        <title>Human intestinal bacterial collection.</title>
        <authorList>
            <person name="Pauvert C."/>
            <person name="Hitch T.C.A."/>
            <person name="Clavel T."/>
        </authorList>
    </citation>
    <scope>NUCLEOTIDE SEQUENCE [LARGE SCALE GENOMIC DNA]</scope>
    <source>
        <strain evidence="9 10">CLA-AA-H95</strain>
    </source>
</reference>
<dbReference type="EMBL" id="JBBMEI010000070">
    <property type="protein sequence ID" value="MEQ2359760.1"/>
    <property type="molecule type" value="Genomic_DNA"/>
</dbReference>
<evidence type="ECO:0000256" key="3">
    <source>
        <dbReference type="ARBA" id="ARBA00022475"/>
    </source>
</evidence>
<name>A0ABV1APX3_9FIRM</name>
<evidence type="ECO:0000256" key="6">
    <source>
        <dbReference type="ARBA" id="ARBA00022989"/>
    </source>
</evidence>
<dbReference type="RefSeq" id="WP_022214995.1">
    <property type="nucleotide sequence ID" value="NZ_JBBMEI010000070.1"/>
</dbReference>
<keyword evidence="4 8" id="KW-0812">Transmembrane</keyword>
<comment type="subcellular location">
    <subcellularLocation>
        <location evidence="1">Cell membrane</location>
        <topology evidence="1">Multi-pass membrane protein</topology>
    </subcellularLocation>
</comment>
<dbReference type="InterPro" id="IPR007227">
    <property type="entry name" value="Cell_shape_determining_MreD"/>
</dbReference>